<dbReference type="NCBIfam" id="NF011963">
    <property type="entry name" value="PRK15434.1"/>
    <property type="match status" value="1"/>
</dbReference>
<feature type="binding site" evidence="6">
    <location>
        <position position="123"/>
    </location>
    <ligand>
        <name>Mg(2+)</name>
        <dbReference type="ChEBI" id="CHEBI:18420"/>
    </ligand>
</feature>
<feature type="short sequence motif" description="Nudix box" evidence="7">
    <location>
        <begin position="51"/>
        <end position="72"/>
    </location>
</feature>
<dbReference type="InterPro" id="IPR020084">
    <property type="entry name" value="NUDIX_hydrolase_CS"/>
</dbReference>
<dbReference type="Pfam" id="PF00293">
    <property type="entry name" value="NUDIX"/>
    <property type="match status" value="1"/>
</dbReference>
<dbReference type="RefSeq" id="WP_163106903.1">
    <property type="nucleotide sequence ID" value="NZ_JAAAWO010000008.1"/>
</dbReference>
<evidence type="ECO:0000256" key="6">
    <source>
        <dbReference type="PIRSR" id="PIRSR037599-3"/>
    </source>
</evidence>
<keyword evidence="9" id="KW-0326">Glycosidase</keyword>
<dbReference type="PROSITE" id="PS51462">
    <property type="entry name" value="NUDIX"/>
    <property type="match status" value="1"/>
</dbReference>
<evidence type="ECO:0000259" key="8">
    <source>
        <dbReference type="PROSITE" id="PS51462"/>
    </source>
</evidence>
<dbReference type="PIRSF" id="PIRSF037599">
    <property type="entry name" value="GDPMH"/>
    <property type="match status" value="1"/>
</dbReference>
<feature type="binding site" evidence="5">
    <location>
        <position position="9"/>
    </location>
    <ligand>
        <name>substrate</name>
    </ligand>
</feature>
<dbReference type="EC" id="3.2.1.42" evidence="9"/>
<dbReference type="InterPro" id="IPR033715">
    <property type="entry name" value="GDPMH"/>
</dbReference>
<dbReference type="GO" id="GO:0046872">
    <property type="term" value="F:metal ion binding"/>
    <property type="evidence" value="ECO:0007669"/>
    <property type="project" value="UniProtKB-KW"/>
</dbReference>
<dbReference type="Gene3D" id="3.90.79.10">
    <property type="entry name" value="Nucleoside Triphosphate Pyrophosphohydrolase"/>
    <property type="match status" value="1"/>
</dbReference>
<evidence type="ECO:0000313" key="9">
    <source>
        <dbReference type="EMBL" id="NDW16239.1"/>
    </source>
</evidence>
<dbReference type="PANTHER" id="PTHR43046:SF12">
    <property type="entry name" value="GDP-MANNOSE MANNOSYL HYDROLASE"/>
    <property type="match status" value="1"/>
</dbReference>
<accession>A0A6N9TL33</accession>
<dbReference type="InterPro" id="IPR015797">
    <property type="entry name" value="NUDIX_hydrolase-like_dom_sf"/>
</dbReference>
<feature type="domain" description="Nudix hydrolase" evidence="8">
    <location>
        <begin position="14"/>
        <end position="151"/>
    </location>
</feature>
<evidence type="ECO:0000256" key="4">
    <source>
        <dbReference type="PIRSR" id="PIRSR037599-1"/>
    </source>
</evidence>
<dbReference type="SUPFAM" id="SSF55811">
    <property type="entry name" value="Nudix"/>
    <property type="match status" value="1"/>
</dbReference>
<evidence type="ECO:0000256" key="7">
    <source>
        <dbReference type="PIRSR" id="PIRSR037599-4"/>
    </source>
</evidence>
<evidence type="ECO:0000256" key="2">
    <source>
        <dbReference type="ARBA" id="ARBA00022801"/>
    </source>
</evidence>
<dbReference type="GO" id="GO:0047917">
    <property type="term" value="F:GDP-glucosidase activity"/>
    <property type="evidence" value="ECO:0007669"/>
    <property type="project" value="UniProtKB-EC"/>
</dbReference>
<dbReference type="Proteomes" id="UP000471381">
    <property type="component" value="Unassembled WGS sequence"/>
</dbReference>
<proteinExistence type="predicted"/>
<comment type="cofactor">
    <cofactor evidence="6">
        <name>Mg(2+)</name>
        <dbReference type="ChEBI" id="CHEBI:18420"/>
    </cofactor>
    <text evidence="6">Binds 1 Mg(2+) ion per subunit.</text>
</comment>
<evidence type="ECO:0000313" key="10">
    <source>
        <dbReference type="Proteomes" id="UP000471381"/>
    </source>
</evidence>
<keyword evidence="2 9" id="KW-0378">Hydrolase</keyword>
<feature type="site" description="Critical for catalysis" evidence="4">
    <location>
        <position position="124"/>
    </location>
</feature>
<feature type="binding site" evidence="6">
    <location>
        <position position="50"/>
    </location>
    <ligand>
        <name>Mg(2+)</name>
        <dbReference type="ChEBI" id="CHEBI:18420"/>
    </ligand>
</feature>
<feature type="binding site" evidence="5">
    <location>
        <begin position="3"/>
        <end position="4"/>
    </location>
    <ligand>
        <name>substrate</name>
    </ligand>
</feature>
<dbReference type="GO" id="GO:0008727">
    <property type="term" value="F:GDP-mannose mannosyl hydrolase activity"/>
    <property type="evidence" value="ECO:0007669"/>
    <property type="project" value="InterPro"/>
</dbReference>
<dbReference type="EMBL" id="JAAAWO010000008">
    <property type="protein sequence ID" value="NDW16239.1"/>
    <property type="molecule type" value="Genomic_DNA"/>
</dbReference>
<protein>
    <submittedName>
        <fullName evidence="9">GDP-mannose mannosyl hydrolase</fullName>
        <ecNumber evidence="9">3.2.1.42</ecNumber>
    </submittedName>
</protein>
<feature type="binding site" evidence="6">
    <location>
        <position position="70"/>
    </location>
    <ligand>
        <name>Mg(2+)</name>
        <dbReference type="ChEBI" id="CHEBI:18420"/>
    </ligand>
</feature>
<dbReference type="PROSITE" id="PS00893">
    <property type="entry name" value="NUDIX_BOX"/>
    <property type="match status" value="1"/>
</dbReference>
<evidence type="ECO:0000256" key="1">
    <source>
        <dbReference type="ARBA" id="ARBA00022723"/>
    </source>
</evidence>
<evidence type="ECO:0000256" key="5">
    <source>
        <dbReference type="PIRSR" id="PIRSR037599-2"/>
    </source>
</evidence>
<name>A0A6N9TL33_9ALTE</name>
<gene>
    <name evidence="9" type="ORF">GTQ48_11985</name>
</gene>
<keyword evidence="10" id="KW-1185">Reference proteome</keyword>
<keyword evidence="3 6" id="KW-0460">Magnesium</keyword>
<dbReference type="CDD" id="cd03430">
    <property type="entry name" value="NUDIX_GDPMH_NudD"/>
    <property type="match status" value="1"/>
</dbReference>
<dbReference type="InterPro" id="IPR000086">
    <property type="entry name" value="NUDIX_hydrolase_dom"/>
</dbReference>
<sequence length="151" mass="17478">MSFLSQKTFTNIIAATPLVSIDLLVENTEGQILLGYRNNRPAKGYWFVPGGRILKDESMDSAFKRLTLAELGVVLERQQAEFLGPYEHFYNDYVFGEGVTTHYVVLGYKLLCDIDISRLPMVQHNQYKWFDKPSMLVNDKVHQHSKWYLQA</sequence>
<keyword evidence="1 6" id="KW-0479">Metal-binding</keyword>
<dbReference type="AlphaFoldDB" id="A0A6N9TL33"/>
<organism evidence="9 10">
    <name type="scientific">Alteromonas genovensis</name>
    <dbReference type="NCBI Taxonomy" id="471225"/>
    <lineage>
        <taxon>Bacteria</taxon>
        <taxon>Pseudomonadati</taxon>
        <taxon>Pseudomonadota</taxon>
        <taxon>Gammaproteobacteria</taxon>
        <taxon>Alteromonadales</taxon>
        <taxon>Alteromonadaceae</taxon>
        <taxon>Alteromonas/Salinimonas group</taxon>
        <taxon>Alteromonas</taxon>
    </lineage>
</organism>
<dbReference type="PANTHER" id="PTHR43046">
    <property type="entry name" value="GDP-MANNOSE MANNOSYL HYDROLASE"/>
    <property type="match status" value="1"/>
</dbReference>
<evidence type="ECO:0000256" key="3">
    <source>
        <dbReference type="ARBA" id="ARBA00022842"/>
    </source>
</evidence>
<reference evidence="9 10" key="1">
    <citation type="submission" date="2020-01" db="EMBL/GenBank/DDBJ databases">
        <title>Genomes of bacteria type strains.</title>
        <authorList>
            <person name="Chen J."/>
            <person name="Zhu S."/>
            <person name="Yang J."/>
        </authorList>
    </citation>
    <scope>NUCLEOTIDE SEQUENCE [LARGE SCALE GENOMIC DNA]</scope>
    <source>
        <strain evidence="9 10">LMG 24078</strain>
    </source>
</reference>
<feature type="binding site" evidence="5">
    <location>
        <position position="37"/>
    </location>
    <ligand>
        <name>substrate</name>
    </ligand>
</feature>
<comment type="caution">
    <text evidence="9">The sequence shown here is derived from an EMBL/GenBank/DDBJ whole genome shotgun (WGS) entry which is preliminary data.</text>
</comment>